<dbReference type="RefSeq" id="WP_218100732.1">
    <property type="nucleotide sequence ID" value="NZ_CAJVCE010000013.1"/>
</dbReference>
<sequence length="151" mass="16929">MFNLTVPSPVINENELLHYRICAMEVFRFDCRLIQNQIPLTGGECNCGLLKISSGGVSGWGEYVIPCTRENIDLVRWAFVFAKLKGLSIADAIRCVQTRDKAWGQARTNLAESALLDLAFKLRYPFTLQKDIASSLGSSLLIDRSQAYFSF</sequence>
<name>A0ABN7TP00_9BACL</name>
<organism evidence="1 2">
    <name type="scientific">Paenibacillus allorhizosphaerae</name>
    <dbReference type="NCBI Taxonomy" id="2849866"/>
    <lineage>
        <taxon>Bacteria</taxon>
        <taxon>Bacillati</taxon>
        <taxon>Bacillota</taxon>
        <taxon>Bacilli</taxon>
        <taxon>Bacillales</taxon>
        <taxon>Paenibacillaceae</taxon>
        <taxon>Paenibacillus</taxon>
    </lineage>
</organism>
<evidence type="ECO:0008006" key="3">
    <source>
        <dbReference type="Google" id="ProtNLM"/>
    </source>
</evidence>
<dbReference type="Proteomes" id="UP000730618">
    <property type="component" value="Unassembled WGS sequence"/>
</dbReference>
<accession>A0ABN7TP00</accession>
<protein>
    <recommendedName>
        <fullName evidence="3">Mandelate racemase/muconate lactonizing enzyme N-terminal domain-containing protein</fullName>
    </recommendedName>
</protein>
<keyword evidence="2" id="KW-1185">Reference proteome</keyword>
<gene>
    <name evidence="1" type="ORF">PAECIP111802_04449</name>
</gene>
<comment type="caution">
    <text evidence="1">The sequence shown here is derived from an EMBL/GenBank/DDBJ whole genome shotgun (WGS) entry which is preliminary data.</text>
</comment>
<proteinExistence type="predicted"/>
<evidence type="ECO:0000313" key="1">
    <source>
        <dbReference type="EMBL" id="CAG7649276.1"/>
    </source>
</evidence>
<reference evidence="1 2" key="1">
    <citation type="submission" date="2021-06" db="EMBL/GenBank/DDBJ databases">
        <authorList>
            <person name="Criscuolo A."/>
        </authorList>
    </citation>
    <scope>NUCLEOTIDE SEQUENCE [LARGE SCALE GENOMIC DNA]</scope>
    <source>
        <strain evidence="2">CIP 111802</strain>
    </source>
</reference>
<evidence type="ECO:0000313" key="2">
    <source>
        <dbReference type="Proteomes" id="UP000730618"/>
    </source>
</evidence>
<dbReference type="EMBL" id="CAJVCE010000013">
    <property type="protein sequence ID" value="CAG7649276.1"/>
    <property type="molecule type" value="Genomic_DNA"/>
</dbReference>